<dbReference type="OrthoDB" id="9795418at2"/>
<keyword evidence="3" id="KW-0732">Signal</keyword>
<feature type="compositionally biased region" description="Polar residues" evidence="1">
    <location>
        <begin position="135"/>
        <end position="152"/>
    </location>
</feature>
<dbReference type="STRING" id="1121457.SAMN02745161_0225"/>
<keyword evidence="5" id="KW-1185">Reference proteome</keyword>
<proteinExistence type="predicted"/>
<evidence type="ECO:0000313" key="5">
    <source>
        <dbReference type="Proteomes" id="UP000184694"/>
    </source>
</evidence>
<keyword evidence="2" id="KW-1133">Transmembrane helix</keyword>
<feature type="region of interest" description="Disordered" evidence="1">
    <location>
        <begin position="110"/>
        <end position="152"/>
    </location>
</feature>
<dbReference type="AlphaFoldDB" id="A0A1N6DJW6"/>
<feature type="transmembrane region" description="Helical" evidence="2">
    <location>
        <begin position="198"/>
        <end position="217"/>
    </location>
</feature>
<evidence type="ECO:0000313" key="4">
    <source>
        <dbReference type="EMBL" id="SIN71082.1"/>
    </source>
</evidence>
<protein>
    <submittedName>
        <fullName evidence="4">Nickel transport protein</fullName>
    </submittedName>
</protein>
<reference evidence="5" key="1">
    <citation type="submission" date="2016-11" db="EMBL/GenBank/DDBJ databases">
        <authorList>
            <person name="Varghese N."/>
            <person name="Submissions S."/>
        </authorList>
    </citation>
    <scope>NUCLEOTIDE SEQUENCE [LARGE SCALE GENOMIC DNA]</scope>
    <source>
        <strain evidence="5">DSM 17456</strain>
    </source>
</reference>
<gene>
    <name evidence="4" type="ORF">SAMN02745161_0225</name>
</gene>
<feature type="chain" id="PRO_5012658557" evidence="3">
    <location>
        <begin position="23"/>
        <end position="221"/>
    </location>
</feature>
<sequence>MRLSTILFVFILTCILTTSALAHRVNVFAWVEGNMVHSESFFSSGNRAQKSAITATDKKTGKVIAKGTTNNNGEWSFTLPADAIQSKDPIVIALDAGQGHAGSWTLETEDFADAPPLPATSTKTTPTSSKPETSVQPQTPVQLSTQTNASSSTTVTLTKTELDKLIRDAVRQEIAPLKAQVSKLNAQILQPKTTIKDIFGGIGYILGLLGLAAFMHYRKKA</sequence>
<dbReference type="RefSeq" id="WP_074215130.1">
    <property type="nucleotide sequence ID" value="NZ_FSRG01000003.1"/>
</dbReference>
<evidence type="ECO:0000256" key="1">
    <source>
        <dbReference type="SAM" id="MobiDB-lite"/>
    </source>
</evidence>
<dbReference type="Proteomes" id="UP000184694">
    <property type="component" value="Unassembled WGS sequence"/>
</dbReference>
<evidence type="ECO:0000256" key="3">
    <source>
        <dbReference type="SAM" id="SignalP"/>
    </source>
</evidence>
<name>A0A1N6DJW6_9BACT</name>
<feature type="signal peptide" evidence="3">
    <location>
        <begin position="1"/>
        <end position="22"/>
    </location>
</feature>
<keyword evidence="2" id="KW-0812">Transmembrane</keyword>
<keyword evidence="2" id="KW-0472">Membrane</keyword>
<dbReference type="EMBL" id="FSRG01000003">
    <property type="protein sequence ID" value="SIN71082.1"/>
    <property type="molecule type" value="Genomic_DNA"/>
</dbReference>
<organism evidence="4 5">
    <name type="scientific">Halodesulfovibrio marinisediminis DSM 17456</name>
    <dbReference type="NCBI Taxonomy" id="1121457"/>
    <lineage>
        <taxon>Bacteria</taxon>
        <taxon>Pseudomonadati</taxon>
        <taxon>Thermodesulfobacteriota</taxon>
        <taxon>Desulfovibrionia</taxon>
        <taxon>Desulfovibrionales</taxon>
        <taxon>Desulfovibrionaceae</taxon>
        <taxon>Halodesulfovibrio</taxon>
    </lineage>
</organism>
<accession>A0A1N6DJW6</accession>
<evidence type="ECO:0000256" key="2">
    <source>
        <dbReference type="SAM" id="Phobius"/>
    </source>
</evidence>
<feature type="compositionally biased region" description="Low complexity" evidence="1">
    <location>
        <begin position="119"/>
        <end position="134"/>
    </location>
</feature>